<dbReference type="PROSITE" id="PS50280">
    <property type="entry name" value="SET"/>
    <property type="match status" value="1"/>
</dbReference>
<organism evidence="2 3">
    <name type="scientific">Dioszegia hungarica</name>
    <dbReference type="NCBI Taxonomy" id="4972"/>
    <lineage>
        <taxon>Eukaryota</taxon>
        <taxon>Fungi</taxon>
        <taxon>Dikarya</taxon>
        <taxon>Basidiomycota</taxon>
        <taxon>Agaricomycotina</taxon>
        <taxon>Tremellomycetes</taxon>
        <taxon>Tremellales</taxon>
        <taxon>Bulleribasidiaceae</taxon>
        <taxon>Dioszegia</taxon>
    </lineage>
</organism>
<dbReference type="InterPro" id="IPR053185">
    <property type="entry name" value="SET_domain_protein"/>
</dbReference>
<dbReference type="AlphaFoldDB" id="A0AA38LT98"/>
<feature type="domain" description="SET" evidence="1">
    <location>
        <begin position="5"/>
        <end position="140"/>
    </location>
</feature>
<keyword evidence="3" id="KW-1185">Reference proteome</keyword>
<evidence type="ECO:0000259" key="1">
    <source>
        <dbReference type="PROSITE" id="PS50280"/>
    </source>
</evidence>
<evidence type="ECO:0000313" key="2">
    <source>
        <dbReference type="EMBL" id="KAI9636717.1"/>
    </source>
</evidence>
<dbReference type="SUPFAM" id="SSF82199">
    <property type="entry name" value="SET domain"/>
    <property type="match status" value="1"/>
</dbReference>
<dbReference type="CDD" id="cd20071">
    <property type="entry name" value="SET_SMYD"/>
    <property type="match status" value="1"/>
</dbReference>
<sequence>MSAIPSYRLSTSPGKGLGLFAARPIAVGELIISERPLFLARDEWEIYEELAELSMRDEETFFALTDSHNPEHPTAATIMLTNGIPTDPQINQGGIFPIICRINHSCLPNSHYTWSPSARRMSVYADADIPEGAEIVVSYIRPLLARSDRQAQLWESFNFACGCSACTGPPDPVSDSRRERIYELYSLVGMAMQYEMHVAGMQYTKERLRLMDEEGMGHLSTRSNCHGAGYVMAQEASDLDTARRHFAQSYAYALLGEGPDSEETTGRLRRYLSWRLNVERKIGRVDTLPVICDRCGREGHRSLGETGGRGKDGGNRKGSEAAVAVGGGFVEHICECGSAVYCSNACRTNHASTHQAVCEVLRETGMIALMMEGRWEVHG</sequence>
<dbReference type="EMBL" id="JAKWFO010000005">
    <property type="protein sequence ID" value="KAI9636717.1"/>
    <property type="molecule type" value="Genomic_DNA"/>
</dbReference>
<proteinExistence type="predicted"/>
<comment type="caution">
    <text evidence="2">The sequence shown here is derived from an EMBL/GenBank/DDBJ whole genome shotgun (WGS) entry which is preliminary data.</text>
</comment>
<evidence type="ECO:0000313" key="3">
    <source>
        <dbReference type="Proteomes" id="UP001164286"/>
    </source>
</evidence>
<dbReference type="InterPro" id="IPR001214">
    <property type="entry name" value="SET_dom"/>
</dbReference>
<dbReference type="PANTHER" id="PTHR47332">
    <property type="entry name" value="SET DOMAIN-CONTAINING PROTEIN 5"/>
    <property type="match status" value="1"/>
</dbReference>
<dbReference type="Pfam" id="PF00856">
    <property type="entry name" value="SET"/>
    <property type="match status" value="1"/>
</dbReference>
<name>A0AA38LT98_9TREE</name>
<accession>A0AA38LT98</accession>
<dbReference type="SUPFAM" id="SSF144232">
    <property type="entry name" value="HIT/MYND zinc finger-like"/>
    <property type="match status" value="1"/>
</dbReference>
<dbReference type="InterPro" id="IPR046341">
    <property type="entry name" value="SET_dom_sf"/>
</dbReference>
<dbReference type="PANTHER" id="PTHR47332:SF2">
    <property type="entry name" value="SET-6"/>
    <property type="match status" value="1"/>
</dbReference>
<dbReference type="RefSeq" id="XP_052946494.1">
    <property type="nucleotide sequence ID" value="XM_053093409.1"/>
</dbReference>
<dbReference type="Gene3D" id="2.170.270.10">
    <property type="entry name" value="SET domain"/>
    <property type="match status" value="1"/>
</dbReference>
<reference evidence="2" key="1">
    <citation type="journal article" date="2022" name="G3 (Bethesda)">
        <title>High quality genome of the basidiomycete yeast Dioszegia hungarica PDD-24b-2 isolated from cloud water.</title>
        <authorList>
            <person name="Jarrige D."/>
            <person name="Haridas S."/>
            <person name="Bleykasten-Grosshans C."/>
            <person name="Joly M."/>
            <person name="Nadalig T."/>
            <person name="Sancelme M."/>
            <person name="Vuilleumier S."/>
            <person name="Grigoriev I.V."/>
            <person name="Amato P."/>
            <person name="Bringel F."/>
        </authorList>
    </citation>
    <scope>NUCLEOTIDE SEQUENCE</scope>
    <source>
        <strain evidence="2">PDD-24b-2</strain>
    </source>
</reference>
<dbReference type="GeneID" id="77732614"/>
<dbReference type="SMART" id="SM00317">
    <property type="entry name" value="SET"/>
    <property type="match status" value="1"/>
</dbReference>
<dbReference type="Gene3D" id="6.10.140.2220">
    <property type="match status" value="1"/>
</dbReference>
<dbReference type="Proteomes" id="UP001164286">
    <property type="component" value="Unassembled WGS sequence"/>
</dbReference>
<gene>
    <name evidence="2" type="ORF">MKK02DRAFT_45422</name>
</gene>
<protein>
    <recommendedName>
        <fullName evidence="1">SET domain-containing protein</fullName>
    </recommendedName>
</protein>